<evidence type="ECO:0000313" key="4">
    <source>
        <dbReference type="Proteomes" id="UP000198963"/>
    </source>
</evidence>
<protein>
    <submittedName>
        <fullName evidence="3">Uncharacterized protein</fullName>
    </submittedName>
</protein>
<dbReference type="EMBL" id="LT629774">
    <property type="protein sequence ID" value="SDT07022.1"/>
    <property type="molecule type" value="Genomic_DNA"/>
</dbReference>
<reference evidence="3 4" key="1">
    <citation type="submission" date="2016-10" db="EMBL/GenBank/DDBJ databases">
        <authorList>
            <person name="Varghese N."/>
            <person name="Submissions S."/>
        </authorList>
    </citation>
    <scope>NUCLEOTIDE SEQUENCE [LARGE SCALE GENOMIC DNA]</scope>
    <source>
        <strain evidence="3 4">RHA_55</strain>
    </source>
</reference>
<name>A0A1H1XCY0_9FLAO</name>
<accession>A0A1H1XCY0</accession>
<organism evidence="3 4">
    <name type="scientific">Winogradskyella sediminis</name>
    <dbReference type="NCBI Taxonomy" id="1382466"/>
    <lineage>
        <taxon>Bacteria</taxon>
        <taxon>Pseudomonadati</taxon>
        <taxon>Bacteroidota</taxon>
        <taxon>Flavobacteriia</taxon>
        <taxon>Flavobacteriales</taxon>
        <taxon>Flavobacteriaceae</taxon>
        <taxon>Winogradskyella</taxon>
    </lineage>
</organism>
<dbReference type="AlphaFoldDB" id="A0A1H1XCY0"/>
<evidence type="ECO:0000313" key="3">
    <source>
        <dbReference type="EMBL" id="SDT07022.1"/>
    </source>
</evidence>
<evidence type="ECO:0000256" key="1">
    <source>
        <dbReference type="SAM" id="MobiDB-lite"/>
    </source>
</evidence>
<proteinExistence type="predicted"/>
<feature type="transmembrane region" description="Helical" evidence="2">
    <location>
        <begin position="6"/>
        <end position="24"/>
    </location>
</feature>
<feature type="region of interest" description="Disordered" evidence="1">
    <location>
        <begin position="50"/>
        <end position="73"/>
    </location>
</feature>
<keyword evidence="4" id="KW-1185">Reference proteome</keyword>
<keyword evidence="2" id="KW-1133">Transmembrane helix</keyword>
<evidence type="ECO:0000256" key="2">
    <source>
        <dbReference type="SAM" id="Phobius"/>
    </source>
</evidence>
<keyword evidence="2" id="KW-0812">Transmembrane</keyword>
<sequence>MIVNIILILSCLVAINFLLLIFSCNKTTKKVSNKVAQPVKANIKPTQTIKSKKSPTLVSNQLQSSRQLAPTGS</sequence>
<keyword evidence="2" id="KW-0472">Membrane</keyword>
<gene>
    <name evidence="3" type="ORF">SAMN04489797_3171</name>
</gene>
<dbReference type="Proteomes" id="UP000198963">
    <property type="component" value="Chromosome I"/>
</dbReference>